<accession>A0A066X7L9</accession>
<comment type="caution">
    <text evidence="2">The sequence shown here is derived from an EMBL/GenBank/DDBJ whole genome shotgun (WGS) entry which is preliminary data.</text>
</comment>
<organism evidence="2 3">
    <name type="scientific">Colletotrichum sublineola</name>
    <name type="common">Sorghum anthracnose fungus</name>
    <dbReference type="NCBI Taxonomy" id="1173701"/>
    <lineage>
        <taxon>Eukaryota</taxon>
        <taxon>Fungi</taxon>
        <taxon>Dikarya</taxon>
        <taxon>Ascomycota</taxon>
        <taxon>Pezizomycotina</taxon>
        <taxon>Sordariomycetes</taxon>
        <taxon>Hypocreomycetidae</taxon>
        <taxon>Glomerellales</taxon>
        <taxon>Glomerellaceae</taxon>
        <taxon>Colletotrichum</taxon>
        <taxon>Colletotrichum graminicola species complex</taxon>
    </lineage>
</organism>
<dbReference type="HOGENOM" id="CLU_2527361_0_0_1"/>
<dbReference type="EMBL" id="JMSE01001206">
    <property type="protein sequence ID" value="KDN63654.1"/>
    <property type="molecule type" value="Genomic_DNA"/>
</dbReference>
<keyword evidence="3" id="KW-1185">Reference proteome</keyword>
<evidence type="ECO:0000313" key="2">
    <source>
        <dbReference type="EMBL" id="KDN63654.1"/>
    </source>
</evidence>
<proteinExistence type="predicted"/>
<dbReference type="AlphaFoldDB" id="A0A066X7L9"/>
<reference evidence="3" key="1">
    <citation type="journal article" date="2014" name="Genome Announc.">
        <title>Draft genome sequence of Colletotrichum sublineola, a destructive pathogen of cultivated sorghum.</title>
        <authorList>
            <person name="Baroncelli R."/>
            <person name="Sanz-Martin J.M."/>
            <person name="Rech G.E."/>
            <person name="Sukno S.A."/>
            <person name="Thon M.R."/>
        </authorList>
    </citation>
    <scope>NUCLEOTIDE SEQUENCE [LARGE SCALE GENOMIC DNA]</scope>
    <source>
        <strain evidence="3">TX430BB</strain>
    </source>
</reference>
<gene>
    <name evidence="2" type="ORF">CSUB01_11802</name>
</gene>
<name>A0A066X7L9_COLSU</name>
<evidence type="ECO:0000256" key="1">
    <source>
        <dbReference type="SAM" id="MobiDB-lite"/>
    </source>
</evidence>
<dbReference type="Proteomes" id="UP000027238">
    <property type="component" value="Unassembled WGS sequence"/>
</dbReference>
<evidence type="ECO:0000313" key="3">
    <source>
        <dbReference type="Proteomes" id="UP000027238"/>
    </source>
</evidence>
<protein>
    <submittedName>
        <fullName evidence="2">Uncharacterized protein</fullName>
    </submittedName>
</protein>
<feature type="region of interest" description="Disordered" evidence="1">
    <location>
        <begin position="1"/>
        <end position="41"/>
    </location>
</feature>
<sequence>MGPMCQPLLDEDAGYDDRRSSPWIRSGLSPQDRSPTLLGVDPATATQRDDVASCVKCVHSASFLCLRPIVLPRDDLLTDHLLPP</sequence>